<evidence type="ECO:0000313" key="2">
    <source>
        <dbReference type="EMBL" id="KAH3828185.1"/>
    </source>
</evidence>
<dbReference type="AlphaFoldDB" id="A0A9D4JYY8"/>
<evidence type="ECO:0000256" key="1">
    <source>
        <dbReference type="SAM" id="MobiDB-lite"/>
    </source>
</evidence>
<proteinExistence type="predicted"/>
<name>A0A9D4JYY8_DREPO</name>
<dbReference type="Proteomes" id="UP000828390">
    <property type="component" value="Unassembled WGS sequence"/>
</dbReference>
<comment type="caution">
    <text evidence="3">The sequence shown here is derived from an EMBL/GenBank/DDBJ whole genome shotgun (WGS) entry which is preliminary data.</text>
</comment>
<gene>
    <name evidence="2" type="ORF">DPMN_130137</name>
    <name evidence="3" type="ORF">DPMN_130166</name>
</gene>
<feature type="compositionally biased region" description="Basic residues" evidence="1">
    <location>
        <begin position="19"/>
        <end position="31"/>
    </location>
</feature>
<dbReference type="EMBL" id="JAIWYP010000005">
    <property type="protein sequence ID" value="KAH3828214.1"/>
    <property type="molecule type" value="Genomic_DNA"/>
</dbReference>
<protein>
    <submittedName>
        <fullName evidence="3">Uncharacterized protein</fullName>
    </submittedName>
</protein>
<evidence type="ECO:0000313" key="4">
    <source>
        <dbReference type="Proteomes" id="UP000828390"/>
    </source>
</evidence>
<feature type="region of interest" description="Disordered" evidence="1">
    <location>
        <begin position="17"/>
        <end position="42"/>
    </location>
</feature>
<dbReference type="EMBL" id="JAIWYP010000005">
    <property type="protein sequence ID" value="KAH3828185.1"/>
    <property type="molecule type" value="Genomic_DNA"/>
</dbReference>
<keyword evidence="4" id="KW-1185">Reference proteome</keyword>
<reference evidence="3" key="2">
    <citation type="submission" date="2020-11" db="EMBL/GenBank/DDBJ databases">
        <authorList>
            <person name="McCartney M.A."/>
            <person name="Auch B."/>
            <person name="Kono T."/>
            <person name="Mallez S."/>
            <person name="Becker A."/>
            <person name="Gohl D.M."/>
            <person name="Silverstein K.A.T."/>
            <person name="Koren S."/>
            <person name="Bechman K.B."/>
            <person name="Herman A."/>
            <person name="Abrahante J.E."/>
            <person name="Garbe J."/>
        </authorList>
    </citation>
    <scope>NUCLEOTIDE SEQUENCE</scope>
    <source>
        <strain evidence="3">Duluth1</strain>
        <tissue evidence="3">Whole animal</tissue>
    </source>
</reference>
<reference evidence="3" key="1">
    <citation type="journal article" date="2019" name="bioRxiv">
        <title>The Genome of the Zebra Mussel, Dreissena polymorpha: A Resource for Invasive Species Research.</title>
        <authorList>
            <person name="McCartney M.A."/>
            <person name="Auch B."/>
            <person name="Kono T."/>
            <person name="Mallez S."/>
            <person name="Zhang Y."/>
            <person name="Obille A."/>
            <person name="Becker A."/>
            <person name="Abrahante J.E."/>
            <person name="Garbe J."/>
            <person name="Badalamenti J.P."/>
            <person name="Herman A."/>
            <person name="Mangelson H."/>
            <person name="Liachko I."/>
            <person name="Sullivan S."/>
            <person name="Sone E.D."/>
            <person name="Koren S."/>
            <person name="Silverstein K.A.T."/>
            <person name="Beckman K.B."/>
            <person name="Gohl D.M."/>
        </authorList>
    </citation>
    <scope>NUCLEOTIDE SEQUENCE</scope>
    <source>
        <strain evidence="3">Duluth1</strain>
        <tissue evidence="3">Whole animal</tissue>
    </source>
</reference>
<organism evidence="3 4">
    <name type="scientific">Dreissena polymorpha</name>
    <name type="common">Zebra mussel</name>
    <name type="synonym">Mytilus polymorpha</name>
    <dbReference type="NCBI Taxonomy" id="45954"/>
    <lineage>
        <taxon>Eukaryota</taxon>
        <taxon>Metazoa</taxon>
        <taxon>Spiralia</taxon>
        <taxon>Lophotrochozoa</taxon>
        <taxon>Mollusca</taxon>
        <taxon>Bivalvia</taxon>
        <taxon>Autobranchia</taxon>
        <taxon>Heteroconchia</taxon>
        <taxon>Euheterodonta</taxon>
        <taxon>Imparidentia</taxon>
        <taxon>Neoheterodontei</taxon>
        <taxon>Myida</taxon>
        <taxon>Dreissenoidea</taxon>
        <taxon>Dreissenidae</taxon>
        <taxon>Dreissena</taxon>
    </lineage>
</organism>
<evidence type="ECO:0000313" key="3">
    <source>
        <dbReference type="EMBL" id="KAH3828214.1"/>
    </source>
</evidence>
<accession>A0A9D4JYY8</accession>
<sequence length="61" mass="7231">MLSFTWCVGRKSSIPRLPLHPRPRLSRRRPPRSPSRERLSPHVPLRTLCTKERLAYIRSNL</sequence>